<feature type="signal peptide" evidence="1">
    <location>
        <begin position="1"/>
        <end position="21"/>
    </location>
</feature>
<evidence type="ECO:0000313" key="3">
    <source>
        <dbReference type="EMBL" id="GGE42464.1"/>
    </source>
</evidence>
<dbReference type="Pfam" id="PF10646">
    <property type="entry name" value="Germane"/>
    <property type="match status" value="2"/>
</dbReference>
<dbReference type="Proteomes" id="UP000628775">
    <property type="component" value="Unassembled WGS sequence"/>
</dbReference>
<dbReference type="InterPro" id="IPR019606">
    <property type="entry name" value="GerMN"/>
</dbReference>
<feature type="chain" id="PRO_5039585530" evidence="1">
    <location>
        <begin position="22"/>
        <end position="352"/>
    </location>
</feature>
<dbReference type="PROSITE" id="PS51257">
    <property type="entry name" value="PROKAR_LIPOPROTEIN"/>
    <property type="match status" value="1"/>
</dbReference>
<accession>A0A8J2YHA8</accession>
<dbReference type="EMBL" id="BMIR01000009">
    <property type="protein sequence ID" value="GGE42464.1"/>
    <property type="molecule type" value="Genomic_DNA"/>
</dbReference>
<evidence type="ECO:0000313" key="4">
    <source>
        <dbReference type="Proteomes" id="UP000628775"/>
    </source>
</evidence>
<protein>
    <submittedName>
        <fullName evidence="3">Spore germination protein GerM</fullName>
    </submittedName>
</protein>
<feature type="domain" description="GerMN" evidence="2">
    <location>
        <begin position="241"/>
        <end position="331"/>
    </location>
</feature>
<keyword evidence="1" id="KW-0732">Signal</keyword>
<evidence type="ECO:0000256" key="1">
    <source>
        <dbReference type="SAM" id="SignalP"/>
    </source>
</evidence>
<feature type="domain" description="GerMN" evidence="2">
    <location>
        <begin position="89"/>
        <end position="179"/>
    </location>
</feature>
<evidence type="ECO:0000259" key="2">
    <source>
        <dbReference type="SMART" id="SM00909"/>
    </source>
</evidence>
<dbReference type="SMART" id="SM00909">
    <property type="entry name" value="Germane"/>
    <property type="match status" value="2"/>
</dbReference>
<name>A0A8J2YHA8_9BACL</name>
<proteinExistence type="predicted"/>
<gene>
    <name evidence="3" type="primary">gerM</name>
    <name evidence="3" type="ORF">GCM10011391_21560</name>
</gene>
<reference evidence="3" key="2">
    <citation type="submission" date="2020-09" db="EMBL/GenBank/DDBJ databases">
        <authorList>
            <person name="Sun Q."/>
            <person name="Zhou Y."/>
        </authorList>
    </citation>
    <scope>NUCLEOTIDE SEQUENCE</scope>
    <source>
        <strain evidence="3">CGMCC 1.15371</strain>
    </source>
</reference>
<reference evidence="3" key="1">
    <citation type="journal article" date="2014" name="Int. J. Syst. Evol. Microbiol.">
        <title>Complete genome sequence of Corynebacterium casei LMG S-19264T (=DSM 44701T), isolated from a smear-ripened cheese.</title>
        <authorList>
            <consortium name="US DOE Joint Genome Institute (JGI-PGF)"/>
            <person name="Walter F."/>
            <person name="Albersmeier A."/>
            <person name="Kalinowski J."/>
            <person name="Ruckert C."/>
        </authorList>
    </citation>
    <scope>NUCLEOTIDE SEQUENCE</scope>
    <source>
        <strain evidence="3">CGMCC 1.15371</strain>
    </source>
</reference>
<sequence length="352" mass="38214">MRIPGKTSLLTVCMIIPLALAGCGIHNNSSSSSKEQSMADKVSLKQLAEHKDNKKKPDEKTAARQLYLVDANGHVTPQVFNLPQSNEVAKQALSYLIQDGPVSDILPDGFQAVIPAGTTFSLNLDKEGTLHADFSKEFEDYKAADEQKIMQSITWTLTQFDNIKRVKLSVNGKSLQQMPVAKTPIPTQGLTRADGINVEKNYAGDITNSSSMIVYYTAKSSTGSTYYVPVTERYDNSEDKYTALIDALKNTPIGDNTLQAPFNSDVSLTDKPVINDKGVATLNFNDYLYADSSKKVVSDEALNCLALTFTNQPAITKVAIEVQGKTQVVTESGKPLTQPVGVPNVNVNKTGV</sequence>
<keyword evidence="4" id="KW-1185">Reference proteome</keyword>
<dbReference type="RefSeq" id="WP_188693460.1">
    <property type="nucleotide sequence ID" value="NZ_BMIR01000009.1"/>
</dbReference>
<organism evidence="3 4">
    <name type="scientific">Pullulanibacillus camelliae</name>
    <dbReference type="NCBI Taxonomy" id="1707096"/>
    <lineage>
        <taxon>Bacteria</taxon>
        <taxon>Bacillati</taxon>
        <taxon>Bacillota</taxon>
        <taxon>Bacilli</taxon>
        <taxon>Bacillales</taxon>
        <taxon>Sporolactobacillaceae</taxon>
        <taxon>Pullulanibacillus</taxon>
    </lineage>
</organism>
<comment type="caution">
    <text evidence="3">The sequence shown here is derived from an EMBL/GenBank/DDBJ whole genome shotgun (WGS) entry which is preliminary data.</text>
</comment>
<dbReference type="AlphaFoldDB" id="A0A8J2YHA8"/>